<feature type="domain" description="EF-hand" evidence="4">
    <location>
        <begin position="44"/>
        <end position="73"/>
    </location>
</feature>
<protein>
    <submittedName>
        <fullName evidence="5">Protein phosphatase 2B regulatory subunit, putative</fullName>
    </submittedName>
</protein>
<name>C5LF86_PERM5</name>
<reference evidence="5 6" key="1">
    <citation type="submission" date="2008-07" db="EMBL/GenBank/DDBJ databases">
        <authorList>
            <person name="El-Sayed N."/>
            <person name="Caler E."/>
            <person name="Inman J."/>
            <person name="Amedeo P."/>
            <person name="Hass B."/>
            <person name="Wortman J."/>
        </authorList>
    </citation>
    <scope>NUCLEOTIDE SEQUENCE [LARGE SCALE GENOMIC DNA]</scope>
    <source>
        <strain evidence="6">ATCC 50983 / TXsc</strain>
    </source>
</reference>
<evidence type="ECO:0000256" key="1">
    <source>
        <dbReference type="ARBA" id="ARBA00022723"/>
    </source>
</evidence>
<dbReference type="EMBL" id="GG681416">
    <property type="protein sequence ID" value="EER04601.1"/>
    <property type="molecule type" value="Genomic_DNA"/>
</dbReference>
<dbReference type="SUPFAM" id="SSF47473">
    <property type="entry name" value="EF-hand"/>
    <property type="match status" value="1"/>
</dbReference>
<dbReference type="InterPro" id="IPR002048">
    <property type="entry name" value="EF_hand_dom"/>
</dbReference>
<feature type="non-terminal residue" evidence="5">
    <location>
        <position position="1"/>
    </location>
</feature>
<dbReference type="GeneID" id="9037654"/>
<dbReference type="PANTHER" id="PTHR45942">
    <property type="entry name" value="PROTEIN PHOSPATASE 3 REGULATORY SUBUNIT B ALPHA ISOFORM TYPE 1"/>
    <property type="match status" value="1"/>
</dbReference>
<evidence type="ECO:0000313" key="5">
    <source>
        <dbReference type="EMBL" id="EER04601.1"/>
    </source>
</evidence>
<feature type="domain" description="EF-hand" evidence="4">
    <location>
        <begin position="8"/>
        <end position="43"/>
    </location>
</feature>
<keyword evidence="1" id="KW-0479">Metal-binding</keyword>
<dbReference type="SMART" id="SM00054">
    <property type="entry name" value="EFh"/>
    <property type="match status" value="2"/>
</dbReference>
<dbReference type="InterPro" id="IPR011992">
    <property type="entry name" value="EF-hand-dom_pair"/>
</dbReference>
<evidence type="ECO:0000313" key="6">
    <source>
        <dbReference type="Proteomes" id="UP000007800"/>
    </source>
</evidence>
<keyword evidence="2" id="KW-0677">Repeat</keyword>
<dbReference type="Pfam" id="PF00036">
    <property type="entry name" value="EF-hand_1"/>
    <property type="match status" value="1"/>
</dbReference>
<dbReference type="PROSITE" id="PS00018">
    <property type="entry name" value="EF_HAND_1"/>
    <property type="match status" value="2"/>
</dbReference>
<dbReference type="AlphaFoldDB" id="C5LF86"/>
<dbReference type="Pfam" id="PF13405">
    <property type="entry name" value="EF-hand_6"/>
    <property type="match status" value="1"/>
</dbReference>
<dbReference type="PRINTS" id="PR00450">
    <property type="entry name" value="RECOVERIN"/>
</dbReference>
<gene>
    <name evidence="5" type="ORF">Pmar_PMAR019635</name>
</gene>
<dbReference type="InterPro" id="IPR018247">
    <property type="entry name" value="EF_Hand_1_Ca_BS"/>
</dbReference>
<dbReference type="Gene3D" id="1.10.238.10">
    <property type="entry name" value="EF-hand"/>
    <property type="match status" value="1"/>
</dbReference>
<keyword evidence="3" id="KW-0106">Calcium</keyword>
<keyword evidence="6" id="KW-1185">Reference proteome</keyword>
<dbReference type="OrthoDB" id="439832at2759"/>
<evidence type="ECO:0000256" key="3">
    <source>
        <dbReference type="ARBA" id="ARBA00022837"/>
    </source>
</evidence>
<organism evidence="6">
    <name type="scientific">Perkinsus marinus (strain ATCC 50983 / TXsc)</name>
    <dbReference type="NCBI Taxonomy" id="423536"/>
    <lineage>
        <taxon>Eukaryota</taxon>
        <taxon>Sar</taxon>
        <taxon>Alveolata</taxon>
        <taxon>Perkinsozoa</taxon>
        <taxon>Perkinsea</taxon>
        <taxon>Perkinsida</taxon>
        <taxon>Perkinsidae</taxon>
        <taxon>Perkinsus</taxon>
    </lineage>
</organism>
<dbReference type="GO" id="GO:0005509">
    <property type="term" value="F:calcium ion binding"/>
    <property type="evidence" value="ECO:0007669"/>
    <property type="project" value="InterPro"/>
</dbReference>
<sequence length="73" mass="8550">FLTVMEREDSFLMKRMFDVFDTDKSGTLELKEFIVGMSNYTGTNQMSKLRFAFLMFDTDQSGFIELSELKNII</sequence>
<accession>C5LF86</accession>
<dbReference type="Proteomes" id="UP000007800">
    <property type="component" value="Unassembled WGS sequence"/>
</dbReference>
<feature type="non-terminal residue" evidence="5">
    <location>
        <position position="73"/>
    </location>
</feature>
<dbReference type="InParanoid" id="C5LF86"/>
<evidence type="ECO:0000256" key="2">
    <source>
        <dbReference type="ARBA" id="ARBA00022737"/>
    </source>
</evidence>
<dbReference type="RefSeq" id="XP_002772785.1">
    <property type="nucleotide sequence ID" value="XM_002772739.1"/>
</dbReference>
<dbReference type="PROSITE" id="PS50222">
    <property type="entry name" value="EF_HAND_2"/>
    <property type="match status" value="2"/>
</dbReference>
<proteinExistence type="predicted"/>
<evidence type="ECO:0000259" key="4">
    <source>
        <dbReference type="PROSITE" id="PS50222"/>
    </source>
</evidence>